<keyword evidence="1" id="KW-0472">Membrane</keyword>
<gene>
    <name evidence="2" type="ORF">NIES23_02290</name>
</gene>
<keyword evidence="1" id="KW-1133">Transmembrane helix</keyword>
<keyword evidence="1" id="KW-0812">Transmembrane</keyword>
<sequence>MNLLLIAMILALLIPIYEAWKNEHIWQKMLALASICSKSAVLILMVSVLRDDWMIGIVGVMILSVGNAGLMLLANVLKRMSDI</sequence>
<proteinExistence type="predicted"/>
<reference evidence="2 3" key="1">
    <citation type="submission" date="2017-06" db="EMBL/GenBank/DDBJ databases">
        <title>Genome sequencing of cyanobaciteial culture collection at National Institute for Environmental Studies (NIES).</title>
        <authorList>
            <person name="Hirose Y."/>
            <person name="Shimura Y."/>
            <person name="Fujisawa T."/>
            <person name="Nakamura Y."/>
            <person name="Kawachi M."/>
        </authorList>
    </citation>
    <scope>NUCLEOTIDE SEQUENCE [LARGE SCALE GENOMIC DNA]</scope>
    <source>
        <strain evidence="2 3">NIES-23</strain>
    </source>
</reference>
<evidence type="ECO:0000313" key="2">
    <source>
        <dbReference type="EMBL" id="BAY67455.1"/>
    </source>
</evidence>
<dbReference type="EMBL" id="AP018216">
    <property type="protein sequence ID" value="BAY67455.1"/>
    <property type="molecule type" value="Genomic_DNA"/>
</dbReference>
<evidence type="ECO:0000256" key="1">
    <source>
        <dbReference type="SAM" id="Phobius"/>
    </source>
</evidence>
<feature type="transmembrane region" description="Helical" evidence="1">
    <location>
        <begin position="53"/>
        <end position="77"/>
    </location>
</feature>
<evidence type="ECO:0008006" key="4">
    <source>
        <dbReference type="Google" id="ProtNLM"/>
    </source>
</evidence>
<organism evidence="2 3">
    <name type="scientific">Trichormus variabilis NIES-23</name>
    <dbReference type="NCBI Taxonomy" id="1973479"/>
    <lineage>
        <taxon>Bacteria</taxon>
        <taxon>Bacillati</taxon>
        <taxon>Cyanobacteriota</taxon>
        <taxon>Cyanophyceae</taxon>
        <taxon>Nostocales</taxon>
        <taxon>Nostocaceae</taxon>
        <taxon>Trichormus</taxon>
    </lineage>
</organism>
<name>A0A1Z4KES2_ANAVA</name>
<accession>A0A1Z4KES2</accession>
<protein>
    <recommendedName>
        <fullName evidence="4">Sodium:proton antiporter</fullName>
    </recommendedName>
</protein>
<dbReference type="Proteomes" id="UP000217507">
    <property type="component" value="Chromosome"/>
</dbReference>
<evidence type="ECO:0000313" key="3">
    <source>
        <dbReference type="Proteomes" id="UP000217507"/>
    </source>
</evidence>
<dbReference type="AlphaFoldDB" id="A0A1Z4KES2"/>